<dbReference type="AlphaFoldDB" id="A0AAV1D2I6"/>
<keyword evidence="1" id="KW-1133">Transmembrane helix</keyword>
<dbReference type="InterPro" id="IPR005069">
    <property type="entry name" value="Nucl-diP-sugar_transferase"/>
</dbReference>
<organism evidence="3 4">
    <name type="scientific">Oldenlandia corymbosa var. corymbosa</name>
    <dbReference type="NCBI Taxonomy" id="529605"/>
    <lineage>
        <taxon>Eukaryota</taxon>
        <taxon>Viridiplantae</taxon>
        <taxon>Streptophyta</taxon>
        <taxon>Embryophyta</taxon>
        <taxon>Tracheophyta</taxon>
        <taxon>Spermatophyta</taxon>
        <taxon>Magnoliopsida</taxon>
        <taxon>eudicotyledons</taxon>
        <taxon>Gunneridae</taxon>
        <taxon>Pentapetalae</taxon>
        <taxon>asterids</taxon>
        <taxon>lamiids</taxon>
        <taxon>Gentianales</taxon>
        <taxon>Rubiaceae</taxon>
        <taxon>Rubioideae</taxon>
        <taxon>Spermacoceae</taxon>
        <taxon>Hedyotis-Oldenlandia complex</taxon>
        <taxon>Oldenlandia</taxon>
    </lineage>
</organism>
<keyword evidence="4" id="KW-1185">Reference proteome</keyword>
<feature type="transmembrane region" description="Helical" evidence="1">
    <location>
        <begin position="7"/>
        <end position="29"/>
    </location>
</feature>
<reference evidence="3" key="1">
    <citation type="submission" date="2023-03" db="EMBL/GenBank/DDBJ databases">
        <authorList>
            <person name="Julca I."/>
        </authorList>
    </citation>
    <scope>NUCLEOTIDE SEQUENCE</scope>
</reference>
<evidence type="ECO:0000256" key="1">
    <source>
        <dbReference type="SAM" id="Phobius"/>
    </source>
</evidence>
<dbReference type="PANTHER" id="PTHR46038">
    <property type="entry name" value="EXPRESSED PROTEIN-RELATED"/>
    <property type="match status" value="1"/>
</dbReference>
<dbReference type="InterPro" id="IPR044821">
    <property type="entry name" value="At1g28695/At4g15970-like"/>
</dbReference>
<keyword evidence="1" id="KW-0472">Membrane</keyword>
<sequence length="349" mass="40309">MDSIAKNYFVINVLLFFLFLVAIISLYNWTPGLVSILPLNSTLMRTHTDHGLNDELEEVLSKASTEDKMVIITVVNKAYVEPHHDQYPTMFDIFLEGFWVGERTQFLLDHLLVVSMDQTAYNRCLFRRLNCYRLITEGVDFTEEKLYMTADFIKMMWARTAFLLDVLKRGYSFIFTDTDIIWLRDPFPRLKMYKEIDDMQMSTDRFNGYPSSTQNSINTGFYHVRSNNKTITLFETWYGRRTSSAGMKEQDVLAKLITKEGVIDKLGLRARFLDNDHFSGFCSDSKEVNVVVTVHANCCRSIGAKVADLTRVLKDWKTLRDPNNTSNATTWSKHEACGKAWTLPPSLLT</sequence>
<dbReference type="EMBL" id="OX459121">
    <property type="protein sequence ID" value="CAI9102064.1"/>
    <property type="molecule type" value="Genomic_DNA"/>
</dbReference>
<evidence type="ECO:0000313" key="4">
    <source>
        <dbReference type="Proteomes" id="UP001161247"/>
    </source>
</evidence>
<feature type="domain" description="Nucleotide-diphospho-sugar transferase" evidence="2">
    <location>
        <begin position="107"/>
        <end position="309"/>
    </location>
</feature>
<dbReference type="Pfam" id="PF03407">
    <property type="entry name" value="Nucleotid_trans"/>
    <property type="match status" value="1"/>
</dbReference>
<accession>A0AAV1D2I6</accession>
<evidence type="ECO:0000259" key="2">
    <source>
        <dbReference type="Pfam" id="PF03407"/>
    </source>
</evidence>
<evidence type="ECO:0000313" key="3">
    <source>
        <dbReference type="EMBL" id="CAI9102064.1"/>
    </source>
</evidence>
<dbReference type="PANTHER" id="PTHR46038:SF12">
    <property type="entry name" value="OS03G0731800 PROTEIN"/>
    <property type="match status" value="1"/>
</dbReference>
<dbReference type="Proteomes" id="UP001161247">
    <property type="component" value="Chromosome 4"/>
</dbReference>
<gene>
    <name evidence="3" type="ORF">OLC1_LOCUS11494</name>
</gene>
<keyword evidence="1" id="KW-0812">Transmembrane</keyword>
<proteinExistence type="predicted"/>
<name>A0AAV1D2I6_OLDCO</name>
<protein>
    <submittedName>
        <fullName evidence="3">OLC1v1000258C2</fullName>
    </submittedName>
</protein>